<gene>
    <name evidence="4" type="ORF">HNQ82_001219</name>
</gene>
<dbReference type="InterPro" id="IPR006343">
    <property type="entry name" value="DnaB/C_C"/>
</dbReference>
<evidence type="ECO:0000313" key="4">
    <source>
        <dbReference type="EMBL" id="MBB6176405.1"/>
    </source>
</evidence>
<dbReference type="EMBL" id="JACHES010000004">
    <property type="protein sequence ID" value="MBB6176405.1"/>
    <property type="molecule type" value="Genomic_DNA"/>
</dbReference>
<evidence type="ECO:0000256" key="1">
    <source>
        <dbReference type="ARBA" id="ARBA00093462"/>
    </source>
</evidence>
<feature type="compositionally biased region" description="Basic and acidic residues" evidence="2">
    <location>
        <begin position="239"/>
        <end position="250"/>
    </location>
</feature>
<evidence type="ECO:0000256" key="2">
    <source>
        <dbReference type="SAM" id="MobiDB-lite"/>
    </source>
</evidence>
<evidence type="ECO:0000313" key="5">
    <source>
        <dbReference type="Proteomes" id="UP000523528"/>
    </source>
</evidence>
<dbReference type="Pfam" id="PF07261">
    <property type="entry name" value="DnaB_2"/>
    <property type="match status" value="1"/>
</dbReference>
<dbReference type="Proteomes" id="UP000523528">
    <property type="component" value="Unassembled WGS sequence"/>
</dbReference>
<protein>
    <submittedName>
        <fullName evidence="4">DnaD/phage-associated family protein</fullName>
    </submittedName>
</protein>
<sequence>MSIFRVEKKENYVVLDKGFLNDKRLSWQAKGLLAYMLSMPNDWVFRIDDLKKRSANGRDSTKNIIKELQEHGYIIKEQTREQGKFSNNQYIVLERPVSPLTENPSTDNPLTEKPSTENPSLLNNKELNNNLLSNKENNVVVVNAHRFYQENFGVESPFVSECIDQWIDDVGDEIVIEAMKRALKQQKKWNYAEGILREWVQNNLRTIEDIEAYEREFHRKREGVNDREVRKHRRGVSRSSKEGGKSYEQALREAEEARRAWGWKG</sequence>
<dbReference type="Gene3D" id="1.10.10.630">
    <property type="entry name" value="DnaD domain-like"/>
    <property type="match status" value="1"/>
</dbReference>
<comment type="caution">
    <text evidence="4">The sequence shown here is derived from an EMBL/GenBank/DDBJ whole genome shotgun (WGS) entry which is preliminary data.</text>
</comment>
<feature type="region of interest" description="Disordered" evidence="2">
    <location>
        <begin position="228"/>
        <end position="250"/>
    </location>
</feature>
<organism evidence="4 5">
    <name type="scientific">Anoxybacillus tengchongensis</name>
    <dbReference type="NCBI Taxonomy" id="576944"/>
    <lineage>
        <taxon>Bacteria</taxon>
        <taxon>Bacillati</taxon>
        <taxon>Bacillota</taxon>
        <taxon>Bacilli</taxon>
        <taxon>Bacillales</taxon>
        <taxon>Anoxybacillaceae</taxon>
        <taxon>Anoxybacillus</taxon>
    </lineage>
</organism>
<evidence type="ECO:0000259" key="3">
    <source>
        <dbReference type="Pfam" id="PF07261"/>
    </source>
</evidence>
<accession>A0A7X0D9F5</accession>
<dbReference type="AlphaFoldDB" id="A0A7X0D9F5"/>
<feature type="compositionally biased region" description="Polar residues" evidence="2">
    <location>
        <begin position="100"/>
        <end position="109"/>
    </location>
</feature>
<feature type="region of interest" description="Disordered" evidence="2">
    <location>
        <begin position="96"/>
        <end position="123"/>
    </location>
</feature>
<name>A0A7X0D9F5_9BACL</name>
<dbReference type="InterPro" id="IPR053162">
    <property type="entry name" value="DnaD"/>
</dbReference>
<keyword evidence="5" id="KW-1185">Reference proteome</keyword>
<comment type="similarity">
    <text evidence="1">Belongs to the DnaB/DnaD family.</text>
</comment>
<dbReference type="NCBIfam" id="TIGR01446">
    <property type="entry name" value="DnaD_dom"/>
    <property type="match status" value="1"/>
</dbReference>
<proteinExistence type="inferred from homology"/>
<reference evidence="4 5" key="1">
    <citation type="submission" date="2020-08" db="EMBL/GenBank/DDBJ databases">
        <title>Genomic Encyclopedia of Type Strains, Phase IV (KMG-IV): sequencing the most valuable type-strain genomes for metagenomic binning, comparative biology and taxonomic classification.</title>
        <authorList>
            <person name="Goeker M."/>
        </authorList>
    </citation>
    <scope>NUCLEOTIDE SEQUENCE [LARGE SCALE GENOMIC DNA]</scope>
    <source>
        <strain evidence="4 5">DSM 23211</strain>
    </source>
</reference>
<dbReference type="RefSeq" id="WP_183248011.1">
    <property type="nucleotide sequence ID" value="NZ_JACHES010000004.1"/>
</dbReference>
<feature type="domain" description="DnaB/C C-terminal" evidence="3">
    <location>
        <begin position="146"/>
        <end position="214"/>
    </location>
</feature>
<dbReference type="InterPro" id="IPR034829">
    <property type="entry name" value="DnaD-like_sf"/>
</dbReference>
<dbReference type="PANTHER" id="PTHR37293">
    <property type="entry name" value="PHAGE REPLICATION PROTEIN-RELATED"/>
    <property type="match status" value="1"/>
</dbReference>
<dbReference type="SUPFAM" id="SSF158499">
    <property type="entry name" value="DnaD domain-like"/>
    <property type="match status" value="1"/>
</dbReference>
<dbReference type="PANTHER" id="PTHR37293:SF9">
    <property type="entry name" value="PHI ETA ORF 22-LIKE PROTEIN"/>
    <property type="match status" value="1"/>
</dbReference>